<feature type="chain" id="PRO_5025650348" description="glucan 1,3-beta-glucosidase" evidence="11">
    <location>
        <begin position="20"/>
        <end position="423"/>
    </location>
</feature>
<keyword evidence="3" id="KW-0964">Secreted</keyword>
<dbReference type="GO" id="GO:0004338">
    <property type="term" value="F:glucan exo-1,3-beta-glucosidase activity"/>
    <property type="evidence" value="ECO:0007669"/>
    <property type="project" value="UniProtKB-EC"/>
</dbReference>
<dbReference type="Pfam" id="PF00150">
    <property type="entry name" value="Cellulase"/>
    <property type="match status" value="1"/>
</dbReference>
<evidence type="ECO:0000256" key="1">
    <source>
        <dbReference type="ARBA" id="ARBA00004613"/>
    </source>
</evidence>
<evidence type="ECO:0000313" key="14">
    <source>
        <dbReference type="Proteomes" id="UP000799771"/>
    </source>
</evidence>
<dbReference type="Gene3D" id="3.20.20.80">
    <property type="entry name" value="Glycosidases"/>
    <property type="match status" value="1"/>
</dbReference>
<dbReference type="OrthoDB" id="62120at2759"/>
<evidence type="ECO:0000256" key="10">
    <source>
        <dbReference type="RuleBase" id="RU361153"/>
    </source>
</evidence>
<gene>
    <name evidence="13" type="ORF">P153DRAFT_350697</name>
</gene>
<dbReference type="GO" id="GO:0009251">
    <property type="term" value="P:glucan catabolic process"/>
    <property type="evidence" value="ECO:0007669"/>
    <property type="project" value="TreeGrafter"/>
</dbReference>
<evidence type="ECO:0000256" key="4">
    <source>
        <dbReference type="ARBA" id="ARBA00022729"/>
    </source>
</evidence>
<keyword evidence="14" id="KW-1185">Reference proteome</keyword>
<evidence type="ECO:0000256" key="6">
    <source>
        <dbReference type="ARBA" id="ARBA00023295"/>
    </source>
</evidence>
<dbReference type="PANTHER" id="PTHR31297">
    <property type="entry name" value="GLUCAN ENDO-1,6-BETA-GLUCOSIDASE B"/>
    <property type="match status" value="1"/>
</dbReference>
<evidence type="ECO:0000259" key="12">
    <source>
        <dbReference type="Pfam" id="PF00150"/>
    </source>
</evidence>
<evidence type="ECO:0000256" key="8">
    <source>
        <dbReference type="ARBA" id="ARBA00036824"/>
    </source>
</evidence>
<feature type="domain" description="Glycoside hydrolase family 5" evidence="12">
    <location>
        <begin position="82"/>
        <end position="302"/>
    </location>
</feature>
<evidence type="ECO:0000256" key="9">
    <source>
        <dbReference type="ARBA" id="ARBA00038929"/>
    </source>
</evidence>
<keyword evidence="5 10" id="KW-0378">Hydrolase</keyword>
<dbReference type="Proteomes" id="UP000799771">
    <property type="component" value="Unassembled WGS sequence"/>
</dbReference>
<reference evidence="13" key="1">
    <citation type="journal article" date="2020" name="Stud. Mycol.">
        <title>101 Dothideomycetes genomes: a test case for predicting lifestyles and emergence of pathogens.</title>
        <authorList>
            <person name="Haridas S."/>
            <person name="Albert R."/>
            <person name="Binder M."/>
            <person name="Bloem J."/>
            <person name="Labutti K."/>
            <person name="Salamov A."/>
            <person name="Andreopoulos B."/>
            <person name="Baker S."/>
            <person name="Barry K."/>
            <person name="Bills G."/>
            <person name="Bluhm B."/>
            <person name="Cannon C."/>
            <person name="Castanera R."/>
            <person name="Culley D."/>
            <person name="Daum C."/>
            <person name="Ezra D."/>
            <person name="Gonzalez J."/>
            <person name="Henrissat B."/>
            <person name="Kuo A."/>
            <person name="Liang C."/>
            <person name="Lipzen A."/>
            <person name="Lutzoni F."/>
            <person name="Magnuson J."/>
            <person name="Mondo S."/>
            <person name="Nolan M."/>
            <person name="Ohm R."/>
            <person name="Pangilinan J."/>
            <person name="Park H.-J."/>
            <person name="Ramirez L."/>
            <person name="Alfaro M."/>
            <person name="Sun H."/>
            <person name="Tritt A."/>
            <person name="Yoshinaga Y."/>
            <person name="Zwiers L.-H."/>
            <person name="Turgeon B."/>
            <person name="Goodwin S."/>
            <person name="Spatafora J."/>
            <person name="Crous P."/>
            <person name="Grigoriev I."/>
        </authorList>
    </citation>
    <scope>NUCLEOTIDE SEQUENCE</scope>
    <source>
        <strain evidence="13">CBS 119687</strain>
    </source>
</reference>
<dbReference type="AlphaFoldDB" id="A0A6A5ZYD6"/>
<evidence type="ECO:0000313" key="13">
    <source>
        <dbReference type="EMBL" id="KAF2124549.1"/>
    </source>
</evidence>
<keyword evidence="6 10" id="KW-0326">Glycosidase</keyword>
<organism evidence="13 14">
    <name type="scientific">Dothidotthia symphoricarpi CBS 119687</name>
    <dbReference type="NCBI Taxonomy" id="1392245"/>
    <lineage>
        <taxon>Eukaryota</taxon>
        <taxon>Fungi</taxon>
        <taxon>Dikarya</taxon>
        <taxon>Ascomycota</taxon>
        <taxon>Pezizomycotina</taxon>
        <taxon>Dothideomycetes</taxon>
        <taxon>Pleosporomycetidae</taxon>
        <taxon>Pleosporales</taxon>
        <taxon>Dothidotthiaceae</taxon>
        <taxon>Dothidotthia</taxon>
    </lineage>
</organism>
<dbReference type="RefSeq" id="XP_033518942.1">
    <property type="nucleotide sequence ID" value="XM_033666296.1"/>
</dbReference>
<dbReference type="EMBL" id="ML977519">
    <property type="protein sequence ID" value="KAF2124549.1"/>
    <property type="molecule type" value="Genomic_DNA"/>
</dbReference>
<dbReference type="FunFam" id="3.20.20.80:FF:000033">
    <property type="entry name" value="Glucan 1,3-beta-glucosidase A"/>
    <property type="match status" value="1"/>
</dbReference>
<comment type="catalytic activity">
    <reaction evidence="8">
        <text>Successive hydrolysis of beta-D-glucose units from the non-reducing ends of (1-&gt;3)-beta-D-glucans, releasing alpha-glucose.</text>
        <dbReference type="EC" id="3.2.1.58"/>
    </reaction>
</comment>
<evidence type="ECO:0000256" key="2">
    <source>
        <dbReference type="ARBA" id="ARBA00005641"/>
    </source>
</evidence>
<sequence length="423" mass="46268">MVRLWTTVAAAALLTVSSASPLKPYKRAPSFDYSGQKVRGVNTGGWFVLEPWITPSIFEGNDAVDEYTLTQIMGKDAAKSRLQQHWNSWFTQDDFNQMAAAGLNHVRIPIGYWSVIPRDGEPYVQGAYDKLGEALDWAQSAGLKVMIDLHGAPDSQNGFDNSGRLGSVAWTQGDTVKLTINVLNKIRDDHAAHPAVSAIELLNEPMGPNLDMDTVRQFYMDGWGNLRDSNVAVTFHEAFMGVTAWNSWGAGMWNLLLDTHHYEVFNNGQVSMGIDDHIKTACDFGNQMASTGKATISGEWTGGITDCAKWLNGKNKGARYDGTFNGAPHIGDCTGKSTGTVAALSSADKSNIGRFIEAQLDAYEKAAGWIFWTWKTEGAPEWDMQDLLANGLFPQPLTARKCKSGPSLPCFDVRLLASSVFLA</sequence>
<keyword evidence="7" id="KW-0961">Cell wall biogenesis/degradation</keyword>
<evidence type="ECO:0000256" key="3">
    <source>
        <dbReference type="ARBA" id="ARBA00022525"/>
    </source>
</evidence>
<dbReference type="InterPro" id="IPR050386">
    <property type="entry name" value="Glycosyl_hydrolase_5"/>
</dbReference>
<dbReference type="GeneID" id="54406728"/>
<proteinExistence type="inferred from homology"/>
<accession>A0A6A5ZYD6</accession>
<comment type="similarity">
    <text evidence="2 10">Belongs to the glycosyl hydrolase 5 (cellulase A) family.</text>
</comment>
<dbReference type="PANTHER" id="PTHR31297:SF1">
    <property type="entry name" value="GLUCAN 1,3-BETA-GLUCOSIDASE I_II-RELATED"/>
    <property type="match status" value="1"/>
</dbReference>
<dbReference type="EC" id="3.2.1.58" evidence="9"/>
<dbReference type="InterPro" id="IPR017853">
    <property type="entry name" value="GH"/>
</dbReference>
<dbReference type="SUPFAM" id="SSF51445">
    <property type="entry name" value="(Trans)glycosidases"/>
    <property type="match status" value="1"/>
</dbReference>
<protein>
    <recommendedName>
        <fullName evidence="9">glucan 1,3-beta-glucosidase</fullName>
        <ecNumber evidence="9">3.2.1.58</ecNumber>
    </recommendedName>
</protein>
<dbReference type="InterPro" id="IPR001547">
    <property type="entry name" value="Glyco_hydro_5"/>
</dbReference>
<evidence type="ECO:0000256" key="5">
    <source>
        <dbReference type="ARBA" id="ARBA00022801"/>
    </source>
</evidence>
<evidence type="ECO:0000256" key="7">
    <source>
        <dbReference type="ARBA" id="ARBA00023316"/>
    </source>
</evidence>
<comment type="subcellular location">
    <subcellularLocation>
        <location evidence="1">Secreted</location>
    </subcellularLocation>
</comment>
<dbReference type="GO" id="GO:0071555">
    <property type="term" value="P:cell wall organization"/>
    <property type="evidence" value="ECO:0007669"/>
    <property type="project" value="UniProtKB-KW"/>
</dbReference>
<name>A0A6A5ZYD6_9PLEO</name>
<evidence type="ECO:0000256" key="11">
    <source>
        <dbReference type="SAM" id="SignalP"/>
    </source>
</evidence>
<dbReference type="GO" id="GO:0009986">
    <property type="term" value="C:cell surface"/>
    <property type="evidence" value="ECO:0007669"/>
    <property type="project" value="TreeGrafter"/>
</dbReference>
<keyword evidence="4 11" id="KW-0732">Signal</keyword>
<feature type="signal peptide" evidence="11">
    <location>
        <begin position="1"/>
        <end position="19"/>
    </location>
</feature>
<dbReference type="GO" id="GO:0005576">
    <property type="term" value="C:extracellular region"/>
    <property type="evidence" value="ECO:0007669"/>
    <property type="project" value="UniProtKB-SubCell"/>
</dbReference>